<accession>A0A2N3Y702</accession>
<dbReference type="InterPro" id="IPR002104">
    <property type="entry name" value="Integrase_catalytic"/>
</dbReference>
<evidence type="ECO:0000259" key="6">
    <source>
        <dbReference type="PROSITE" id="PS51898"/>
    </source>
</evidence>
<keyword evidence="9" id="KW-1185">Reference proteome</keyword>
<reference evidence="8" key="1">
    <citation type="submission" date="2017-12" db="EMBL/GenBank/DDBJ databases">
        <title>Sequencing the genomes of 1000 Actinobacteria strains.</title>
        <authorList>
            <person name="Klenk H.-P."/>
        </authorList>
    </citation>
    <scope>NUCLEOTIDE SEQUENCE [LARGE SCALE GENOMIC DNA]</scope>
    <source>
        <strain evidence="8">DSM 44228</strain>
    </source>
</reference>
<evidence type="ECO:0000256" key="1">
    <source>
        <dbReference type="ARBA" id="ARBA00008857"/>
    </source>
</evidence>
<dbReference type="InterPro" id="IPR044068">
    <property type="entry name" value="CB"/>
</dbReference>
<evidence type="ECO:0000259" key="7">
    <source>
        <dbReference type="PROSITE" id="PS51900"/>
    </source>
</evidence>
<dbReference type="Gene3D" id="1.10.150.130">
    <property type="match status" value="1"/>
</dbReference>
<sequence length="397" mass="44228">MAWAEKRGEDSWRVRYLKDDGTLGSIPGFPTKTAAEAHISTIKCEQRKGTWIDPAAGKITLAEWSATWLDALDVAETTEAQYLSLINNHIMPRWGDTALSDITGISVSAWRKKKRATGYSESTTKTMIKILAMMLADATDEKLIAANPIRPQRRGKRSRSKRRERLWATPEQVLRIAIQAAALTGPWAGLLIITAGWTGARWGEITGLQRHNTHLDDGNIVIDPDNGALHEVNGHFSLGPPKTAESARTITLPPFLLSPLHTHLNTHTHPHVFVTTEGEHPRRSNFSRRAMRPATDGNLDRVKPRIRTQPVKSGLTFHGLRHSHKTWLIDAGVPEIAQARRLGHALDDDIQDIYSHVSQQVEQALINALQDRWKQALAQFTPRQLALIGLPSASAHY</sequence>
<dbReference type="STRING" id="994479.GCA_000194155_05258"/>
<dbReference type="PANTHER" id="PTHR30629:SF2">
    <property type="entry name" value="PROPHAGE INTEGRASE INTS-RELATED"/>
    <property type="match status" value="1"/>
</dbReference>
<dbReference type="InterPro" id="IPR010998">
    <property type="entry name" value="Integrase_recombinase_N"/>
</dbReference>
<dbReference type="Pfam" id="PF00589">
    <property type="entry name" value="Phage_integrase"/>
    <property type="match status" value="1"/>
</dbReference>
<dbReference type="GO" id="GO:0003677">
    <property type="term" value="F:DNA binding"/>
    <property type="evidence" value="ECO:0007669"/>
    <property type="project" value="UniProtKB-UniRule"/>
</dbReference>
<evidence type="ECO:0000256" key="4">
    <source>
        <dbReference type="ARBA" id="ARBA00023172"/>
    </source>
</evidence>
<gene>
    <name evidence="8" type="ORF">A8926_6798</name>
</gene>
<keyword evidence="2" id="KW-0229">DNA integration</keyword>
<dbReference type="PROSITE" id="PS51898">
    <property type="entry name" value="TYR_RECOMBINASE"/>
    <property type="match status" value="1"/>
</dbReference>
<dbReference type="Proteomes" id="UP000233786">
    <property type="component" value="Unassembled WGS sequence"/>
</dbReference>
<keyword evidence="3 5" id="KW-0238">DNA-binding</keyword>
<dbReference type="PROSITE" id="PS51900">
    <property type="entry name" value="CB"/>
    <property type="match status" value="1"/>
</dbReference>
<name>A0A2N3Y702_SACSN</name>
<evidence type="ECO:0000313" key="8">
    <source>
        <dbReference type="EMBL" id="PKW18680.1"/>
    </source>
</evidence>
<dbReference type="SUPFAM" id="SSF56349">
    <property type="entry name" value="DNA breaking-rejoining enzymes"/>
    <property type="match status" value="1"/>
</dbReference>
<dbReference type="RefSeq" id="WP_010310963.1">
    <property type="nucleotide sequence ID" value="NZ_CP061007.1"/>
</dbReference>
<comment type="similarity">
    <text evidence="1">Belongs to the 'phage' integrase family.</text>
</comment>
<feature type="domain" description="Core-binding (CB)" evidence="7">
    <location>
        <begin position="59"/>
        <end position="139"/>
    </location>
</feature>
<evidence type="ECO:0000313" key="9">
    <source>
        <dbReference type="Proteomes" id="UP000233786"/>
    </source>
</evidence>
<dbReference type="InterPro" id="IPR011010">
    <property type="entry name" value="DNA_brk_join_enz"/>
</dbReference>
<evidence type="ECO:0000256" key="5">
    <source>
        <dbReference type="PROSITE-ProRule" id="PRU01248"/>
    </source>
</evidence>
<dbReference type="GO" id="GO:0015074">
    <property type="term" value="P:DNA integration"/>
    <property type="evidence" value="ECO:0007669"/>
    <property type="project" value="UniProtKB-KW"/>
</dbReference>
<evidence type="ECO:0000256" key="3">
    <source>
        <dbReference type="ARBA" id="ARBA00023125"/>
    </source>
</evidence>
<dbReference type="InterPro" id="IPR050808">
    <property type="entry name" value="Phage_Integrase"/>
</dbReference>
<keyword evidence="4" id="KW-0233">DNA recombination</keyword>
<dbReference type="Pfam" id="PF14659">
    <property type="entry name" value="Phage_int_SAM_3"/>
    <property type="match status" value="1"/>
</dbReference>
<dbReference type="OrthoDB" id="4529782at2"/>
<organism evidence="8 9">
    <name type="scientific">Saccharopolyspora spinosa</name>
    <dbReference type="NCBI Taxonomy" id="60894"/>
    <lineage>
        <taxon>Bacteria</taxon>
        <taxon>Bacillati</taxon>
        <taxon>Actinomycetota</taxon>
        <taxon>Actinomycetes</taxon>
        <taxon>Pseudonocardiales</taxon>
        <taxon>Pseudonocardiaceae</taxon>
        <taxon>Saccharopolyspora</taxon>
    </lineage>
</organism>
<dbReference type="PANTHER" id="PTHR30629">
    <property type="entry name" value="PROPHAGE INTEGRASE"/>
    <property type="match status" value="1"/>
</dbReference>
<proteinExistence type="inferred from homology"/>
<dbReference type="GO" id="GO:0006310">
    <property type="term" value="P:DNA recombination"/>
    <property type="evidence" value="ECO:0007669"/>
    <property type="project" value="UniProtKB-KW"/>
</dbReference>
<dbReference type="InterPro" id="IPR004107">
    <property type="entry name" value="Integrase_SAM-like_N"/>
</dbReference>
<dbReference type="EMBL" id="PJNB01000001">
    <property type="protein sequence ID" value="PKW18680.1"/>
    <property type="molecule type" value="Genomic_DNA"/>
</dbReference>
<dbReference type="AlphaFoldDB" id="A0A2N3Y702"/>
<evidence type="ECO:0000256" key="2">
    <source>
        <dbReference type="ARBA" id="ARBA00022908"/>
    </source>
</evidence>
<protein>
    <submittedName>
        <fullName evidence="8">Integrase</fullName>
    </submittedName>
</protein>
<dbReference type="Gene3D" id="1.10.443.10">
    <property type="entry name" value="Intergrase catalytic core"/>
    <property type="match status" value="1"/>
</dbReference>
<feature type="domain" description="Tyr recombinase" evidence="6">
    <location>
        <begin position="163"/>
        <end position="367"/>
    </location>
</feature>
<dbReference type="InterPro" id="IPR013762">
    <property type="entry name" value="Integrase-like_cat_sf"/>
</dbReference>
<comment type="caution">
    <text evidence="8">The sequence shown here is derived from an EMBL/GenBank/DDBJ whole genome shotgun (WGS) entry which is preliminary data.</text>
</comment>